<accession>A0A840HWB5</accession>
<comment type="caution">
    <text evidence="1">The sequence shown here is derived from an EMBL/GenBank/DDBJ whole genome shotgun (WGS) entry which is preliminary data.</text>
</comment>
<evidence type="ECO:0000313" key="2">
    <source>
        <dbReference type="Proteomes" id="UP000575068"/>
    </source>
</evidence>
<protein>
    <submittedName>
        <fullName evidence="1">Uncharacterized protein</fullName>
    </submittedName>
</protein>
<organism evidence="1 2">
    <name type="scientific">Rhizorhapis suberifaciens</name>
    <name type="common">corky root of lettuce</name>
    <dbReference type="NCBI Taxonomy" id="13656"/>
    <lineage>
        <taxon>Bacteria</taxon>
        <taxon>Pseudomonadati</taxon>
        <taxon>Pseudomonadota</taxon>
        <taxon>Alphaproteobacteria</taxon>
        <taxon>Sphingomonadales</taxon>
        <taxon>Sphingomonadaceae</taxon>
        <taxon>Rhizorhapis</taxon>
    </lineage>
</organism>
<name>A0A840HWB5_9SPHN</name>
<dbReference type="AlphaFoldDB" id="A0A840HWB5"/>
<sequence length="61" mass="7166">MPPNPGFNPFATQDNAPMCDLKYRNEWIVRRVNPNKFRWKPWKPGYQSPGDIISYQIAKGE</sequence>
<keyword evidence="2" id="KW-1185">Reference proteome</keyword>
<dbReference type="Proteomes" id="UP000575068">
    <property type="component" value="Unassembled WGS sequence"/>
</dbReference>
<gene>
    <name evidence="1" type="ORF">HNQ99_002680</name>
</gene>
<proteinExistence type="predicted"/>
<evidence type="ECO:0000313" key="1">
    <source>
        <dbReference type="EMBL" id="MBB4642355.1"/>
    </source>
</evidence>
<reference evidence="1 2" key="1">
    <citation type="submission" date="2020-08" db="EMBL/GenBank/DDBJ databases">
        <title>Genomic Encyclopedia of Type Strains, Phase IV (KMG-IV): sequencing the most valuable type-strain genomes for metagenomic binning, comparative biology and taxonomic classification.</title>
        <authorList>
            <person name="Goeker M."/>
        </authorList>
    </citation>
    <scope>NUCLEOTIDE SEQUENCE [LARGE SCALE GENOMIC DNA]</scope>
    <source>
        <strain evidence="1 2">DSM 7465</strain>
    </source>
</reference>
<dbReference type="EMBL" id="JACHOV010000010">
    <property type="protein sequence ID" value="MBB4642355.1"/>
    <property type="molecule type" value="Genomic_DNA"/>
</dbReference>